<protein>
    <submittedName>
        <fullName evidence="2">Uncharacterized protein</fullName>
    </submittedName>
</protein>
<organism evidence="2 3">
    <name type="scientific">Cytospora chrysosperma</name>
    <name type="common">Cytospora canker fungus</name>
    <name type="synonym">Sphaeria chrysosperma</name>
    <dbReference type="NCBI Taxonomy" id="252740"/>
    <lineage>
        <taxon>Eukaryota</taxon>
        <taxon>Fungi</taxon>
        <taxon>Dikarya</taxon>
        <taxon>Ascomycota</taxon>
        <taxon>Pezizomycotina</taxon>
        <taxon>Sordariomycetes</taxon>
        <taxon>Sordariomycetidae</taxon>
        <taxon>Diaporthales</taxon>
        <taxon>Cytosporaceae</taxon>
        <taxon>Cytospora</taxon>
    </lineage>
</organism>
<comment type="caution">
    <text evidence="2">The sequence shown here is derived from an EMBL/GenBank/DDBJ whole genome shotgun (WGS) entry which is preliminary data.</text>
</comment>
<dbReference type="Proteomes" id="UP000284375">
    <property type="component" value="Unassembled WGS sequence"/>
</dbReference>
<dbReference type="AlphaFoldDB" id="A0A423VCH7"/>
<feature type="region of interest" description="Disordered" evidence="1">
    <location>
        <begin position="131"/>
        <end position="166"/>
    </location>
</feature>
<gene>
    <name evidence="2" type="ORF">VSDG_09489</name>
</gene>
<sequence length="209" mass="23261">MAGVIPSDIANFRLANVRVGQVTSSTRLNWSKQEVSTFEAFVQESRITSSQKRSADLGALLSALQLDRFLSLNNTKREPLRPIIETKVRRKLGSVITSLNQGQYTDMVTLQSQDRTRLQAARTRAIAAGVEPPNRLPRPDPIYTPDNWKTKAARKSTSSSRPKSAAISTVEKARAEVVRLEKALTLVRPISLCLNSRNKKDWTSSSQMP</sequence>
<evidence type="ECO:0000313" key="3">
    <source>
        <dbReference type="Proteomes" id="UP000284375"/>
    </source>
</evidence>
<name>A0A423VCH7_CYTCH</name>
<dbReference type="EMBL" id="LJZO01000064">
    <property type="protein sequence ID" value="ROV88681.1"/>
    <property type="molecule type" value="Genomic_DNA"/>
</dbReference>
<dbReference type="OrthoDB" id="4774395at2759"/>
<keyword evidence="3" id="KW-1185">Reference proteome</keyword>
<evidence type="ECO:0000256" key="1">
    <source>
        <dbReference type="SAM" id="MobiDB-lite"/>
    </source>
</evidence>
<evidence type="ECO:0000313" key="2">
    <source>
        <dbReference type="EMBL" id="ROV88681.1"/>
    </source>
</evidence>
<reference evidence="2 3" key="1">
    <citation type="submission" date="2015-09" db="EMBL/GenBank/DDBJ databases">
        <title>Host preference determinants of Valsa canker pathogens revealed by comparative genomics.</title>
        <authorList>
            <person name="Yin Z."/>
            <person name="Huang L."/>
        </authorList>
    </citation>
    <scope>NUCLEOTIDE SEQUENCE [LARGE SCALE GENOMIC DNA]</scope>
    <source>
        <strain evidence="2 3">YSFL</strain>
    </source>
</reference>
<accession>A0A423VCH7</accession>
<feature type="compositionally biased region" description="Low complexity" evidence="1">
    <location>
        <begin position="155"/>
        <end position="166"/>
    </location>
</feature>
<proteinExistence type="predicted"/>